<proteinExistence type="predicted"/>
<protein>
    <submittedName>
        <fullName evidence="1">1819_t:CDS:1</fullName>
    </submittedName>
</protein>
<comment type="caution">
    <text evidence="1">The sequence shown here is derived from an EMBL/GenBank/DDBJ whole genome shotgun (WGS) entry which is preliminary data.</text>
</comment>
<keyword evidence="2" id="KW-1185">Reference proteome</keyword>
<evidence type="ECO:0000313" key="2">
    <source>
        <dbReference type="Proteomes" id="UP000789702"/>
    </source>
</evidence>
<evidence type="ECO:0000313" key="1">
    <source>
        <dbReference type="EMBL" id="CAG8682666.1"/>
    </source>
</evidence>
<name>A0ACA9NZG2_9GLOM</name>
<feature type="non-terminal residue" evidence="1">
    <location>
        <position position="1"/>
    </location>
</feature>
<feature type="non-terminal residue" evidence="1">
    <location>
        <position position="46"/>
    </location>
</feature>
<reference evidence="1" key="1">
    <citation type="submission" date="2021-06" db="EMBL/GenBank/DDBJ databases">
        <authorList>
            <person name="Kallberg Y."/>
            <person name="Tangrot J."/>
            <person name="Rosling A."/>
        </authorList>
    </citation>
    <scope>NUCLEOTIDE SEQUENCE</scope>
    <source>
        <strain evidence="1">IL203A</strain>
    </source>
</reference>
<accession>A0ACA9NZG2</accession>
<organism evidence="1 2">
    <name type="scientific">Dentiscutata heterogama</name>
    <dbReference type="NCBI Taxonomy" id="1316150"/>
    <lineage>
        <taxon>Eukaryota</taxon>
        <taxon>Fungi</taxon>
        <taxon>Fungi incertae sedis</taxon>
        <taxon>Mucoromycota</taxon>
        <taxon>Glomeromycotina</taxon>
        <taxon>Glomeromycetes</taxon>
        <taxon>Diversisporales</taxon>
        <taxon>Gigasporaceae</taxon>
        <taxon>Dentiscutata</taxon>
    </lineage>
</organism>
<dbReference type="EMBL" id="CAJVPU010021772">
    <property type="protein sequence ID" value="CAG8682666.1"/>
    <property type="molecule type" value="Genomic_DNA"/>
</dbReference>
<gene>
    <name evidence="1" type="ORF">DHETER_LOCUS10739</name>
</gene>
<dbReference type="Proteomes" id="UP000789702">
    <property type="component" value="Unassembled WGS sequence"/>
</dbReference>
<sequence length="46" mass="4977">AALNFLETQKNSASVSLSVRRVVLNFELAEQILHNAIAQCGASKHP</sequence>